<dbReference type="RefSeq" id="WP_143016553.1">
    <property type="nucleotide sequence ID" value="NZ_CADERL010000005.1"/>
</dbReference>
<protein>
    <submittedName>
        <fullName evidence="2">Uncharacterized protein</fullName>
    </submittedName>
</protein>
<sequence length="251" mass="26904">MQKGYKVATLLIASILICHSVSGAPVGHSANLSSDADTISIAQGTAQRQAAEEGLTTLANRLTATANQGRTVRIMDVEDYNELRNATIGYGFQVNLIDPRAILAGSSIASSTYPGGEWRFVVMLGNRPVGLITVAKMRDHWQMVSAGASGLAQEVSRVVSRYANQVPPPQLRFIRSPQGVADFVEIASPAAGQSVPQYVPLSSARAMLGEQTLDANQVPTAIPESQILPDLRTSIRRGLRPVRLMQPENSQ</sequence>
<dbReference type="AlphaFoldDB" id="A0A1G7UQP3"/>
<organism evidence="2 3">
    <name type="scientific">Paraburkholderia phenazinium</name>
    <dbReference type="NCBI Taxonomy" id="60549"/>
    <lineage>
        <taxon>Bacteria</taxon>
        <taxon>Pseudomonadati</taxon>
        <taxon>Pseudomonadota</taxon>
        <taxon>Betaproteobacteria</taxon>
        <taxon>Burkholderiales</taxon>
        <taxon>Burkholderiaceae</taxon>
        <taxon>Paraburkholderia</taxon>
    </lineage>
</organism>
<dbReference type="Proteomes" id="UP000199706">
    <property type="component" value="Unassembled WGS sequence"/>
</dbReference>
<evidence type="ECO:0000313" key="2">
    <source>
        <dbReference type="EMBL" id="SDG49449.1"/>
    </source>
</evidence>
<keyword evidence="1" id="KW-0732">Signal</keyword>
<reference evidence="2 3" key="1">
    <citation type="submission" date="2016-10" db="EMBL/GenBank/DDBJ databases">
        <authorList>
            <person name="de Groot N.N."/>
        </authorList>
    </citation>
    <scope>NUCLEOTIDE SEQUENCE [LARGE SCALE GENOMIC DNA]</scope>
    <source>
        <strain evidence="2 3">LMG 2247</strain>
    </source>
</reference>
<evidence type="ECO:0000313" key="3">
    <source>
        <dbReference type="Proteomes" id="UP000199706"/>
    </source>
</evidence>
<dbReference type="OrthoDB" id="8775829at2"/>
<feature type="signal peptide" evidence="1">
    <location>
        <begin position="1"/>
        <end position="23"/>
    </location>
</feature>
<feature type="chain" id="PRO_5011568941" evidence="1">
    <location>
        <begin position="24"/>
        <end position="251"/>
    </location>
</feature>
<evidence type="ECO:0000256" key="1">
    <source>
        <dbReference type="SAM" id="SignalP"/>
    </source>
</evidence>
<proteinExistence type="predicted"/>
<gene>
    <name evidence="2" type="ORF">SAMN05216466_103548</name>
</gene>
<dbReference type="EMBL" id="FNCJ01000003">
    <property type="protein sequence ID" value="SDG49449.1"/>
    <property type="molecule type" value="Genomic_DNA"/>
</dbReference>
<name>A0A1G7UQP3_9BURK</name>
<accession>A0A1G7UQP3</accession>